<dbReference type="InterPro" id="IPR018060">
    <property type="entry name" value="HTH_AraC"/>
</dbReference>
<dbReference type="Pfam" id="PF12833">
    <property type="entry name" value="HTH_18"/>
    <property type="match status" value="1"/>
</dbReference>
<dbReference type="InterPro" id="IPR050204">
    <property type="entry name" value="AraC_XylS_family_regulators"/>
</dbReference>
<evidence type="ECO:0000256" key="1">
    <source>
        <dbReference type="ARBA" id="ARBA00023015"/>
    </source>
</evidence>
<dbReference type="Proteomes" id="UP000502498">
    <property type="component" value="Chromosome"/>
</dbReference>
<evidence type="ECO:0000313" key="5">
    <source>
        <dbReference type="EMBL" id="QKJ21269.1"/>
    </source>
</evidence>
<accession>A0A7D4UHT3</accession>
<dbReference type="PANTHER" id="PTHR46796:SF6">
    <property type="entry name" value="ARAC SUBFAMILY"/>
    <property type="match status" value="1"/>
</dbReference>
<dbReference type="SUPFAM" id="SSF46689">
    <property type="entry name" value="Homeodomain-like"/>
    <property type="match status" value="1"/>
</dbReference>
<dbReference type="AlphaFoldDB" id="A0A7D4UHT3"/>
<dbReference type="InterPro" id="IPR020449">
    <property type="entry name" value="Tscrpt_reg_AraC-type_HTH"/>
</dbReference>
<evidence type="ECO:0000259" key="4">
    <source>
        <dbReference type="PROSITE" id="PS01124"/>
    </source>
</evidence>
<organism evidence="5 6">
    <name type="scientific">Microbacterium hominis</name>
    <dbReference type="NCBI Taxonomy" id="162426"/>
    <lineage>
        <taxon>Bacteria</taxon>
        <taxon>Bacillati</taxon>
        <taxon>Actinomycetota</taxon>
        <taxon>Actinomycetes</taxon>
        <taxon>Micrococcales</taxon>
        <taxon>Microbacteriaceae</taxon>
        <taxon>Microbacterium</taxon>
    </lineage>
</organism>
<evidence type="ECO:0000313" key="6">
    <source>
        <dbReference type="Proteomes" id="UP000502498"/>
    </source>
</evidence>
<keyword evidence="1" id="KW-0805">Transcription regulation</keyword>
<evidence type="ECO:0000256" key="3">
    <source>
        <dbReference type="ARBA" id="ARBA00023163"/>
    </source>
</evidence>
<dbReference type="InterPro" id="IPR009057">
    <property type="entry name" value="Homeodomain-like_sf"/>
</dbReference>
<dbReference type="SMART" id="SM00342">
    <property type="entry name" value="HTH_ARAC"/>
    <property type="match status" value="1"/>
</dbReference>
<sequence>MPSLSARARPEPGAATIDLSAFRAAVDDSFVPLHVSSAGHESFRGALRAASFDGIHLTEVTASAHAVERTSDLIARDDRAFFKVSLMLAGRALLVQDRRETVLSPGDLAVYDTSRPYSLVFDESMRTIVLMLPREALGVPSTTMQQLTAVRFSGDEGMGAMIAPFLSQLSGAVDGLPEATGARLSHAAVDLVTTLFLHELGTAASTADPHDALRRRIHEYIDAHLSEADLSPGTIARAHFISTRHLHGLFQSEGTTVSTWIRQRRLEQCRRDLLDPAWGHQPVSSVGARWGFPDAAHFSRTFKSAYGVSPSAYRAGR</sequence>
<keyword evidence="3" id="KW-0804">Transcription</keyword>
<gene>
    <name evidence="5" type="ORF">HQM25_14680</name>
</gene>
<dbReference type="Pfam" id="PF14525">
    <property type="entry name" value="AraC_binding_2"/>
    <property type="match status" value="1"/>
</dbReference>
<name>A0A7D4UHT3_9MICO</name>
<proteinExistence type="predicted"/>
<dbReference type="InterPro" id="IPR035418">
    <property type="entry name" value="AraC-bd_2"/>
</dbReference>
<dbReference type="PRINTS" id="PR00032">
    <property type="entry name" value="HTHARAC"/>
</dbReference>
<reference evidence="5 6" key="1">
    <citation type="submission" date="2020-05" db="EMBL/GenBank/DDBJ databases">
        <title>Strain PA2F3 complete genome.</title>
        <authorList>
            <person name="Kim Y.-S."/>
            <person name="Kim S.-J."/>
            <person name="Jung H.-k."/>
            <person name="Kim S.-E."/>
            <person name="Kim K.-H."/>
        </authorList>
    </citation>
    <scope>NUCLEOTIDE SEQUENCE [LARGE SCALE GENOMIC DNA]</scope>
    <source>
        <strain evidence="5 6">PA2F3</strain>
    </source>
</reference>
<protein>
    <submittedName>
        <fullName evidence="5">Helix-turn-helix domain-containing protein</fullName>
    </submittedName>
</protein>
<dbReference type="Gene3D" id="1.10.10.60">
    <property type="entry name" value="Homeodomain-like"/>
    <property type="match status" value="1"/>
</dbReference>
<dbReference type="GO" id="GO:0043565">
    <property type="term" value="F:sequence-specific DNA binding"/>
    <property type="evidence" value="ECO:0007669"/>
    <property type="project" value="InterPro"/>
</dbReference>
<dbReference type="GO" id="GO:0003700">
    <property type="term" value="F:DNA-binding transcription factor activity"/>
    <property type="evidence" value="ECO:0007669"/>
    <property type="project" value="InterPro"/>
</dbReference>
<evidence type="ECO:0000256" key="2">
    <source>
        <dbReference type="ARBA" id="ARBA00023125"/>
    </source>
</evidence>
<keyword evidence="2" id="KW-0238">DNA-binding</keyword>
<dbReference type="PANTHER" id="PTHR46796">
    <property type="entry name" value="HTH-TYPE TRANSCRIPTIONAL ACTIVATOR RHAS-RELATED"/>
    <property type="match status" value="1"/>
</dbReference>
<dbReference type="PROSITE" id="PS01124">
    <property type="entry name" value="HTH_ARAC_FAMILY_2"/>
    <property type="match status" value="1"/>
</dbReference>
<feature type="domain" description="HTH araC/xylS-type" evidence="4">
    <location>
        <begin position="215"/>
        <end position="316"/>
    </location>
</feature>
<dbReference type="EMBL" id="CP054038">
    <property type="protein sequence ID" value="QKJ21269.1"/>
    <property type="molecule type" value="Genomic_DNA"/>
</dbReference>